<comment type="caution">
    <text evidence="8">The sequence shown here is derived from an EMBL/GenBank/DDBJ whole genome shotgun (WGS) entry which is preliminary data.</text>
</comment>
<dbReference type="Gene3D" id="3.40.720.10">
    <property type="entry name" value="Alkaline Phosphatase, subunit A"/>
    <property type="match status" value="1"/>
</dbReference>
<dbReference type="InterPro" id="IPR000917">
    <property type="entry name" value="Sulfatase_N"/>
</dbReference>
<feature type="transmembrane region" description="Helical" evidence="6">
    <location>
        <begin position="12"/>
        <end position="34"/>
    </location>
</feature>
<evidence type="ECO:0000313" key="9">
    <source>
        <dbReference type="Proteomes" id="UP000762676"/>
    </source>
</evidence>
<dbReference type="GO" id="GO:0008484">
    <property type="term" value="F:sulfuric ester hydrolase activity"/>
    <property type="evidence" value="ECO:0007669"/>
    <property type="project" value="InterPro"/>
</dbReference>
<organism evidence="8 9">
    <name type="scientific">Elysia marginata</name>
    <dbReference type="NCBI Taxonomy" id="1093978"/>
    <lineage>
        <taxon>Eukaryota</taxon>
        <taxon>Metazoa</taxon>
        <taxon>Spiralia</taxon>
        <taxon>Lophotrochozoa</taxon>
        <taxon>Mollusca</taxon>
        <taxon>Gastropoda</taxon>
        <taxon>Heterobranchia</taxon>
        <taxon>Euthyneura</taxon>
        <taxon>Panpulmonata</taxon>
        <taxon>Sacoglossa</taxon>
        <taxon>Placobranchoidea</taxon>
        <taxon>Plakobranchidae</taxon>
        <taxon>Elysia</taxon>
    </lineage>
</organism>
<dbReference type="InterPro" id="IPR047115">
    <property type="entry name" value="ARSB"/>
</dbReference>
<dbReference type="GO" id="GO:0046872">
    <property type="term" value="F:metal ion binding"/>
    <property type="evidence" value="ECO:0007669"/>
    <property type="project" value="UniProtKB-KW"/>
</dbReference>
<keyword evidence="6" id="KW-0812">Transmembrane</keyword>
<evidence type="ECO:0000256" key="4">
    <source>
        <dbReference type="ARBA" id="ARBA00022837"/>
    </source>
</evidence>
<protein>
    <submittedName>
        <fullName evidence="8">Arylsulfatase B</fullName>
    </submittedName>
</protein>
<feature type="domain" description="Sulfatase N-terminal" evidence="7">
    <location>
        <begin position="24"/>
        <end position="98"/>
    </location>
</feature>
<reference evidence="8 9" key="1">
    <citation type="journal article" date="2021" name="Elife">
        <title>Chloroplast acquisition without the gene transfer in kleptoplastic sea slugs, Plakobranchus ocellatus.</title>
        <authorList>
            <person name="Maeda T."/>
            <person name="Takahashi S."/>
            <person name="Yoshida T."/>
            <person name="Shimamura S."/>
            <person name="Takaki Y."/>
            <person name="Nagai Y."/>
            <person name="Toyoda A."/>
            <person name="Suzuki Y."/>
            <person name="Arimoto A."/>
            <person name="Ishii H."/>
            <person name="Satoh N."/>
            <person name="Nishiyama T."/>
            <person name="Hasebe M."/>
            <person name="Maruyama T."/>
            <person name="Minagawa J."/>
            <person name="Obokata J."/>
            <person name="Shigenobu S."/>
        </authorList>
    </citation>
    <scope>NUCLEOTIDE SEQUENCE [LARGE SCALE GENOMIC DNA]</scope>
</reference>
<dbReference type="SUPFAM" id="SSF53649">
    <property type="entry name" value="Alkaline phosphatase-like"/>
    <property type="match status" value="1"/>
</dbReference>
<accession>A0AAV4H7H0</accession>
<dbReference type="EMBL" id="BMAT01005455">
    <property type="protein sequence ID" value="GFR93400.1"/>
    <property type="molecule type" value="Genomic_DNA"/>
</dbReference>
<gene>
    <name evidence="8" type="ORF">ElyMa_002642200</name>
</gene>
<keyword evidence="6" id="KW-1133">Transmembrane helix</keyword>
<keyword evidence="3" id="KW-0479">Metal-binding</keyword>
<comment type="similarity">
    <text evidence="2">Belongs to the sulfatase family.</text>
</comment>
<dbReference type="AlphaFoldDB" id="A0AAV4H7H0"/>
<keyword evidence="9" id="KW-1185">Reference proteome</keyword>
<keyword evidence="5" id="KW-0325">Glycoprotein</keyword>
<evidence type="ECO:0000313" key="8">
    <source>
        <dbReference type="EMBL" id="GFR93400.1"/>
    </source>
</evidence>
<dbReference type="PANTHER" id="PTHR10342:SF273">
    <property type="entry name" value="RE14504P"/>
    <property type="match status" value="1"/>
</dbReference>
<sequence length="144" mass="16056">MPIICIIKILIIFYYSHFTSTAVVIIIALSSPGWNDIGFHNPDIKSPNLDQLAHDGIILNQSYVQPLCSPSRAALMSGLYPYRMGLQVSRTHSFSDLASTMLEVKSSLNMSPLAEVLDLEIFTLLKSFSKANYMVKNIYISIVL</sequence>
<name>A0AAV4H7H0_9GAST</name>
<keyword evidence="4" id="KW-0106">Calcium</keyword>
<keyword evidence="6" id="KW-0472">Membrane</keyword>
<evidence type="ECO:0000256" key="3">
    <source>
        <dbReference type="ARBA" id="ARBA00022723"/>
    </source>
</evidence>
<dbReference type="PANTHER" id="PTHR10342">
    <property type="entry name" value="ARYLSULFATASE"/>
    <property type="match status" value="1"/>
</dbReference>
<evidence type="ECO:0000259" key="7">
    <source>
        <dbReference type="Pfam" id="PF00884"/>
    </source>
</evidence>
<evidence type="ECO:0000256" key="1">
    <source>
        <dbReference type="ARBA" id="ARBA00001913"/>
    </source>
</evidence>
<evidence type="ECO:0000256" key="2">
    <source>
        <dbReference type="ARBA" id="ARBA00008779"/>
    </source>
</evidence>
<dbReference type="Pfam" id="PF00884">
    <property type="entry name" value="Sulfatase"/>
    <property type="match status" value="1"/>
</dbReference>
<comment type="cofactor">
    <cofactor evidence="1">
        <name>Ca(2+)</name>
        <dbReference type="ChEBI" id="CHEBI:29108"/>
    </cofactor>
</comment>
<evidence type="ECO:0000256" key="6">
    <source>
        <dbReference type="SAM" id="Phobius"/>
    </source>
</evidence>
<dbReference type="Proteomes" id="UP000762676">
    <property type="component" value="Unassembled WGS sequence"/>
</dbReference>
<dbReference type="InterPro" id="IPR017850">
    <property type="entry name" value="Alkaline_phosphatase_core_sf"/>
</dbReference>
<proteinExistence type="inferred from homology"/>
<evidence type="ECO:0000256" key="5">
    <source>
        <dbReference type="ARBA" id="ARBA00023180"/>
    </source>
</evidence>